<dbReference type="SUPFAM" id="SSF56300">
    <property type="entry name" value="Metallo-dependent phosphatases"/>
    <property type="match status" value="1"/>
</dbReference>
<gene>
    <name evidence="2" type="ORF">ACFQ3F_06660</name>
</gene>
<dbReference type="Pfam" id="PF00149">
    <property type="entry name" value="Metallophos"/>
    <property type="match status" value="1"/>
</dbReference>
<protein>
    <submittedName>
        <fullName evidence="2">TIGR03767 family metallophosphoesterase</fullName>
    </submittedName>
</protein>
<dbReference type="Proteomes" id="UP001597229">
    <property type="component" value="Unassembled WGS sequence"/>
</dbReference>
<dbReference type="PANTHER" id="PTHR43143:SF1">
    <property type="entry name" value="SERINE_THREONINE-PROTEIN PHOSPHATASE CPPED1"/>
    <property type="match status" value="1"/>
</dbReference>
<organism evidence="2 3">
    <name type="scientific">Nocardioides ginsengisoli</name>
    <dbReference type="NCBI Taxonomy" id="363868"/>
    <lineage>
        <taxon>Bacteria</taxon>
        <taxon>Bacillati</taxon>
        <taxon>Actinomycetota</taxon>
        <taxon>Actinomycetes</taxon>
        <taxon>Propionibacteriales</taxon>
        <taxon>Nocardioidaceae</taxon>
        <taxon>Nocardioides</taxon>
    </lineage>
</organism>
<dbReference type="NCBIfam" id="TIGR03767">
    <property type="entry name" value="P_acnes_RR"/>
    <property type="match status" value="1"/>
</dbReference>
<sequence>MEISRRNLIRNAVTAGGLTAAATALPGVVRPSPASAAPTVPGTSTATLERTYTRGAAGAGGYRKVIAVAGEPHHVRAGLGVEAAAGRETRRQAMLAFVQLSDVHVVDAQSPLRLEWADRLDDPGPLPATGIFTSSYRAQEMLTGQVADSMVRAINQVANGPVTGKPLALAIQTGDNSDNSQYNEVRWNISLLNGGEVRVDSGNLRTWEGVADSNPLTYDAAYWHPDGAPKGKLVDRPRSEYGFPVVPGLLDAARRPFTAEGLDIPWYSVFGNHDGLVQGNFPAKTLQLNLIATGALKVISPPAGADPQQLLQDLFADPAALLTNLLGGALNSGVRLVTADRDRRLLSRKQIVEQHFALGGAPFGHGFTDVNRQQGTAYYTFDQGAFRFVVLDTVNPNGYYDGSLDKTQFTWLTDLLARSTDKVVMVFSHHTSDSMGNPLVATGGSLEPRVTGATVLDALLAAPQVIAWVNGHTHVNKITPRPRPGGGGLWEITTASHIDWPQQARIIEVADNGDGTLSIFTTMVDHAGPASVGAGTADAVQLAGLARELAANDWHDGSKGLGTLDDRNVELLVDNPLA</sequence>
<feature type="domain" description="Calcineurin-like phosphoesterase" evidence="1">
    <location>
        <begin position="260"/>
        <end position="475"/>
    </location>
</feature>
<dbReference type="InterPro" id="IPR022506">
    <property type="entry name" value="Metallophosphoesterase_PPA1498"/>
</dbReference>
<dbReference type="PROSITE" id="PS51318">
    <property type="entry name" value="TAT"/>
    <property type="match status" value="1"/>
</dbReference>
<evidence type="ECO:0000313" key="2">
    <source>
        <dbReference type="EMBL" id="MFD1247465.1"/>
    </source>
</evidence>
<dbReference type="EMBL" id="JBHTLX010000008">
    <property type="protein sequence ID" value="MFD1247465.1"/>
    <property type="molecule type" value="Genomic_DNA"/>
</dbReference>
<accession>A0ABW3VXH3</accession>
<dbReference type="InterPro" id="IPR004843">
    <property type="entry name" value="Calcineurin-like_PHP"/>
</dbReference>
<proteinExistence type="predicted"/>
<dbReference type="PANTHER" id="PTHR43143">
    <property type="entry name" value="METALLOPHOSPHOESTERASE, CALCINEURIN SUPERFAMILY"/>
    <property type="match status" value="1"/>
</dbReference>
<evidence type="ECO:0000259" key="1">
    <source>
        <dbReference type="Pfam" id="PF00149"/>
    </source>
</evidence>
<comment type="caution">
    <text evidence="2">The sequence shown here is derived from an EMBL/GenBank/DDBJ whole genome shotgun (WGS) entry which is preliminary data.</text>
</comment>
<dbReference type="InterPro" id="IPR029052">
    <property type="entry name" value="Metallo-depent_PP-like"/>
</dbReference>
<dbReference type="RefSeq" id="WP_367920735.1">
    <property type="nucleotide sequence ID" value="NZ_BAABAC010000037.1"/>
</dbReference>
<name>A0ABW3VXH3_9ACTN</name>
<dbReference type="Gene3D" id="3.60.21.10">
    <property type="match status" value="1"/>
</dbReference>
<keyword evidence="3" id="KW-1185">Reference proteome</keyword>
<dbReference type="InterPro" id="IPR051918">
    <property type="entry name" value="STPP_CPPED1"/>
</dbReference>
<evidence type="ECO:0000313" key="3">
    <source>
        <dbReference type="Proteomes" id="UP001597229"/>
    </source>
</evidence>
<reference evidence="3" key="1">
    <citation type="journal article" date="2019" name="Int. J. Syst. Evol. Microbiol.">
        <title>The Global Catalogue of Microorganisms (GCM) 10K type strain sequencing project: providing services to taxonomists for standard genome sequencing and annotation.</title>
        <authorList>
            <consortium name="The Broad Institute Genomics Platform"/>
            <consortium name="The Broad Institute Genome Sequencing Center for Infectious Disease"/>
            <person name="Wu L."/>
            <person name="Ma J."/>
        </authorList>
    </citation>
    <scope>NUCLEOTIDE SEQUENCE [LARGE SCALE GENOMIC DNA]</scope>
    <source>
        <strain evidence="3">CCUG 52478</strain>
    </source>
</reference>
<dbReference type="InterPro" id="IPR006311">
    <property type="entry name" value="TAT_signal"/>
</dbReference>